<keyword evidence="6" id="KW-0675">Receptor</keyword>
<evidence type="ECO:0000313" key="11">
    <source>
        <dbReference type="Ensembl" id="ENSCHIP00010014661.1"/>
    </source>
</evidence>
<feature type="transmembrane region" description="Helical" evidence="9">
    <location>
        <begin position="103"/>
        <end position="125"/>
    </location>
</feature>
<reference evidence="11" key="1">
    <citation type="submission" date="2019-03" db="EMBL/GenBank/DDBJ databases">
        <title>Genome sequencing and reference-guided assembly of Black Bengal Goat (Capra hircus).</title>
        <authorList>
            <person name="Siddiki A.Z."/>
            <person name="Baten A."/>
            <person name="Billah M."/>
            <person name="Alam M.A.U."/>
            <person name="Shawrob K.S.M."/>
            <person name="Saha S."/>
            <person name="Chowdhury M."/>
            <person name="Rahman A.H."/>
            <person name="Stear M."/>
            <person name="Miah G."/>
            <person name="Das G.B."/>
            <person name="Hossain M.M."/>
            <person name="Kumkum M."/>
            <person name="Islam M.S."/>
            <person name="Mollah A.M."/>
            <person name="Ahsan A."/>
            <person name="Tusar F."/>
            <person name="Khan M.K.I."/>
        </authorList>
    </citation>
    <scope>NUCLEOTIDE SEQUENCE [LARGE SCALE GENOMIC DNA]</scope>
</reference>
<evidence type="ECO:0000256" key="9">
    <source>
        <dbReference type="SAM" id="Phobius"/>
    </source>
</evidence>
<comment type="subcellular location">
    <subcellularLocation>
        <location evidence="1">Membrane</location>
    </subcellularLocation>
</comment>
<dbReference type="GO" id="GO:0009897">
    <property type="term" value="C:external side of plasma membrane"/>
    <property type="evidence" value="ECO:0007669"/>
    <property type="project" value="TreeGrafter"/>
</dbReference>
<dbReference type="Ensembl" id="ENSCHIT00010020640.1">
    <property type="protein sequence ID" value="ENSCHIP00010014661.1"/>
    <property type="gene ID" value="ENSCHIG00010010767.1"/>
</dbReference>
<dbReference type="GO" id="GO:0060326">
    <property type="term" value="P:cell chemotaxis"/>
    <property type="evidence" value="ECO:0007669"/>
    <property type="project" value="TreeGrafter"/>
</dbReference>
<feature type="domain" description="G-protein coupled receptors family 1 profile" evidence="10">
    <location>
        <begin position="85"/>
        <end position="344"/>
    </location>
</feature>
<dbReference type="SUPFAM" id="SSF81321">
    <property type="entry name" value="Family A G protein-coupled receptor-like"/>
    <property type="match status" value="1"/>
</dbReference>
<keyword evidence="4" id="KW-0297">G-protein coupled receptor</keyword>
<feature type="compositionally biased region" description="Polar residues" evidence="8">
    <location>
        <begin position="400"/>
        <end position="410"/>
    </location>
</feature>
<dbReference type="GO" id="GO:0007204">
    <property type="term" value="P:positive regulation of cytosolic calcium ion concentration"/>
    <property type="evidence" value="ECO:0007669"/>
    <property type="project" value="TreeGrafter"/>
</dbReference>
<dbReference type="PANTHER" id="PTHR10489:SF951">
    <property type="entry name" value="RELAXIN FAMILY PEPTIDE_INSL5 RECEPTOR 4"/>
    <property type="match status" value="1"/>
</dbReference>
<dbReference type="PRINTS" id="PR00237">
    <property type="entry name" value="GPCRRHODOPSN"/>
</dbReference>
<organism evidence="11">
    <name type="scientific">Capra hircus</name>
    <name type="common">Goat</name>
    <dbReference type="NCBI Taxonomy" id="9925"/>
    <lineage>
        <taxon>Eukaryota</taxon>
        <taxon>Metazoa</taxon>
        <taxon>Chordata</taxon>
        <taxon>Craniata</taxon>
        <taxon>Vertebrata</taxon>
        <taxon>Euteleostomi</taxon>
        <taxon>Mammalia</taxon>
        <taxon>Eutheria</taxon>
        <taxon>Laurasiatheria</taxon>
        <taxon>Artiodactyla</taxon>
        <taxon>Ruminantia</taxon>
        <taxon>Pecora</taxon>
        <taxon>Bovidae</taxon>
        <taxon>Caprinae</taxon>
        <taxon>Capra</taxon>
    </lineage>
</organism>
<feature type="region of interest" description="Disordered" evidence="8">
    <location>
        <begin position="368"/>
        <end position="410"/>
    </location>
</feature>
<dbReference type="Pfam" id="PF00001">
    <property type="entry name" value="7tm_1"/>
    <property type="match status" value="1"/>
</dbReference>
<dbReference type="PANTHER" id="PTHR10489">
    <property type="entry name" value="CELL ADHESION MOLECULE"/>
    <property type="match status" value="1"/>
</dbReference>
<protein>
    <recommendedName>
        <fullName evidence="10">G-protein coupled receptors family 1 profile domain-containing protein</fullName>
    </recommendedName>
</protein>
<evidence type="ECO:0000256" key="7">
    <source>
        <dbReference type="ARBA" id="ARBA00023224"/>
    </source>
</evidence>
<evidence type="ECO:0000256" key="6">
    <source>
        <dbReference type="ARBA" id="ARBA00023170"/>
    </source>
</evidence>
<evidence type="ECO:0000256" key="8">
    <source>
        <dbReference type="SAM" id="MobiDB-lite"/>
    </source>
</evidence>
<evidence type="ECO:0000256" key="4">
    <source>
        <dbReference type="ARBA" id="ARBA00023040"/>
    </source>
</evidence>
<feature type="transmembrane region" description="Helical" evidence="9">
    <location>
        <begin position="319"/>
        <end position="347"/>
    </location>
</feature>
<feature type="transmembrane region" description="Helical" evidence="9">
    <location>
        <begin position="65"/>
        <end position="91"/>
    </location>
</feature>
<dbReference type="InterPro" id="IPR050119">
    <property type="entry name" value="CCR1-9-like"/>
</dbReference>
<evidence type="ECO:0000259" key="10">
    <source>
        <dbReference type="PROSITE" id="PS50262"/>
    </source>
</evidence>
<dbReference type="InterPro" id="IPR017452">
    <property type="entry name" value="GPCR_Rhodpsn_7TM"/>
</dbReference>
<dbReference type="PROSITE" id="PS50262">
    <property type="entry name" value="G_PROTEIN_RECEP_F1_2"/>
    <property type="match status" value="1"/>
</dbReference>
<feature type="transmembrane region" description="Helical" evidence="9">
    <location>
        <begin position="145"/>
        <end position="170"/>
    </location>
</feature>
<dbReference type="AlphaFoldDB" id="A0A8C2P4G3"/>
<proteinExistence type="predicted"/>
<feature type="transmembrane region" description="Helical" evidence="9">
    <location>
        <begin position="238"/>
        <end position="260"/>
    </location>
</feature>
<reference evidence="11" key="2">
    <citation type="submission" date="2025-08" db="UniProtKB">
        <authorList>
            <consortium name="Ensembl"/>
        </authorList>
    </citation>
    <scope>IDENTIFICATION</scope>
</reference>
<sequence length="410" mass="44644">MASARGSCRMARAFGAVLPLNWFGDASSRQPCNSSVGNGSESTRPTWGPRSLDGLEGVAEAGAALALRALIAGAYLALCAVGLVGNVLVLVLVRSQQRRRRSLLNCFLLNLAATDLQFVLTLPFWAVDMVRDFSWPFGGAMCKVVLTLTVLNMYASGFFLSAMSVARYYAVARALRPGRPGTLWAVCVCSLLWATAILATAPTALFATAASIGGERLCLLRFPDGGPDWLAFYHLQKITVAFVLPLVTLGTCSLLLLRFLRRRRVRWPSGVPPRRRSRVTRALACVLLAFVLCWLPNQALTFLGVLIKLNAVPWDRAYFLVQAYLFPVSICLAHSNSCLNPLLYCLLRRDFRQGLQELCGRAKHPADLRPGSPTAAPQLRGSLIRPEPGEPHLSVRATCRSVSTKSKGAD</sequence>
<dbReference type="GO" id="GO:0006955">
    <property type="term" value="P:immune response"/>
    <property type="evidence" value="ECO:0007669"/>
    <property type="project" value="TreeGrafter"/>
</dbReference>
<evidence type="ECO:0000256" key="2">
    <source>
        <dbReference type="ARBA" id="ARBA00022692"/>
    </source>
</evidence>
<dbReference type="Gene3D" id="1.20.1070.10">
    <property type="entry name" value="Rhodopsin 7-helix transmembrane proteins"/>
    <property type="match status" value="1"/>
</dbReference>
<keyword evidence="3 9" id="KW-1133">Transmembrane helix</keyword>
<evidence type="ECO:0000256" key="5">
    <source>
        <dbReference type="ARBA" id="ARBA00023136"/>
    </source>
</evidence>
<evidence type="ECO:0000256" key="3">
    <source>
        <dbReference type="ARBA" id="ARBA00022989"/>
    </source>
</evidence>
<dbReference type="GO" id="GO:0019957">
    <property type="term" value="F:C-C chemokine binding"/>
    <property type="evidence" value="ECO:0007669"/>
    <property type="project" value="TreeGrafter"/>
</dbReference>
<accession>A0A8C2P4G3</accession>
<feature type="transmembrane region" description="Helical" evidence="9">
    <location>
        <begin position="281"/>
        <end position="307"/>
    </location>
</feature>
<name>A0A8C2P4G3_CAPHI</name>
<keyword evidence="2 9" id="KW-0812">Transmembrane</keyword>
<evidence type="ECO:0000256" key="1">
    <source>
        <dbReference type="ARBA" id="ARBA00004370"/>
    </source>
</evidence>
<keyword evidence="7" id="KW-0807">Transducer</keyword>
<keyword evidence="5 9" id="KW-0472">Membrane</keyword>
<dbReference type="GO" id="GO:0016493">
    <property type="term" value="F:C-C chemokine receptor activity"/>
    <property type="evidence" value="ECO:0007669"/>
    <property type="project" value="TreeGrafter"/>
</dbReference>
<dbReference type="GO" id="GO:0019722">
    <property type="term" value="P:calcium-mediated signaling"/>
    <property type="evidence" value="ECO:0007669"/>
    <property type="project" value="TreeGrafter"/>
</dbReference>
<dbReference type="InterPro" id="IPR000276">
    <property type="entry name" value="GPCR_Rhodpsn"/>
</dbReference>
<feature type="transmembrane region" description="Helical" evidence="9">
    <location>
        <begin position="182"/>
        <end position="207"/>
    </location>
</feature>